<protein>
    <submittedName>
        <fullName evidence="3">Inorganic triphosphatase</fullName>
    </submittedName>
</protein>
<dbReference type="SMART" id="SM00880">
    <property type="entry name" value="CHAD"/>
    <property type="match status" value="1"/>
</dbReference>
<dbReference type="EMBL" id="MTEI01000001">
    <property type="protein sequence ID" value="OQW89878.1"/>
    <property type="molecule type" value="Genomic_DNA"/>
</dbReference>
<feature type="domain" description="CYTH" evidence="1">
    <location>
        <begin position="11"/>
        <end position="219"/>
    </location>
</feature>
<evidence type="ECO:0000259" key="2">
    <source>
        <dbReference type="PROSITE" id="PS51708"/>
    </source>
</evidence>
<evidence type="ECO:0000259" key="1">
    <source>
        <dbReference type="PROSITE" id="PS51707"/>
    </source>
</evidence>
<dbReference type="InterPro" id="IPR033469">
    <property type="entry name" value="CYTH-like_dom_sf"/>
</dbReference>
<dbReference type="Gene3D" id="1.40.20.10">
    <property type="entry name" value="CHAD domain"/>
    <property type="match status" value="1"/>
</dbReference>
<gene>
    <name evidence="3" type="ORF">BWK72_01155</name>
</gene>
<dbReference type="CDD" id="cd07756">
    <property type="entry name" value="CYTH-like_Pase_CHAD"/>
    <property type="match status" value="1"/>
</dbReference>
<dbReference type="InterPro" id="IPR039013">
    <property type="entry name" value="YgiF"/>
</dbReference>
<dbReference type="Pfam" id="PF05235">
    <property type="entry name" value="CHAD"/>
    <property type="match status" value="1"/>
</dbReference>
<dbReference type="PANTHER" id="PTHR39569">
    <property type="entry name" value="INORGANIC TRIPHOSPHATASE"/>
    <property type="match status" value="1"/>
</dbReference>
<feature type="domain" description="CHAD" evidence="2">
    <location>
        <begin position="234"/>
        <end position="497"/>
    </location>
</feature>
<dbReference type="Pfam" id="PF01928">
    <property type="entry name" value="CYTH"/>
    <property type="match status" value="1"/>
</dbReference>
<organism evidence="3 4">
    <name type="scientific">Rhodoferax ferrireducens</name>
    <dbReference type="NCBI Taxonomy" id="192843"/>
    <lineage>
        <taxon>Bacteria</taxon>
        <taxon>Pseudomonadati</taxon>
        <taxon>Pseudomonadota</taxon>
        <taxon>Betaproteobacteria</taxon>
        <taxon>Burkholderiales</taxon>
        <taxon>Comamonadaceae</taxon>
        <taxon>Rhodoferax</taxon>
    </lineage>
</organism>
<proteinExistence type="predicted"/>
<dbReference type="AlphaFoldDB" id="A0A1W9KZU0"/>
<dbReference type="PROSITE" id="PS51707">
    <property type="entry name" value="CYTH"/>
    <property type="match status" value="1"/>
</dbReference>
<evidence type="ECO:0000313" key="4">
    <source>
        <dbReference type="Proteomes" id="UP000192505"/>
    </source>
</evidence>
<dbReference type="GO" id="GO:0046872">
    <property type="term" value="F:metal ion binding"/>
    <property type="evidence" value="ECO:0007669"/>
    <property type="project" value="TreeGrafter"/>
</dbReference>
<reference evidence="3 4" key="1">
    <citation type="submission" date="2017-01" db="EMBL/GenBank/DDBJ databases">
        <title>Novel large sulfur bacteria in the metagenomes of groundwater-fed chemosynthetic microbial mats in the Lake Huron basin.</title>
        <authorList>
            <person name="Sharrar A.M."/>
            <person name="Flood B.E."/>
            <person name="Bailey J.V."/>
            <person name="Jones D.S."/>
            <person name="Biddanda B."/>
            <person name="Ruberg S.A."/>
            <person name="Marcus D.N."/>
            <person name="Dick G.J."/>
        </authorList>
    </citation>
    <scope>NUCLEOTIDE SEQUENCE [LARGE SCALE GENOMIC DNA]</scope>
    <source>
        <strain evidence="3">A7</strain>
    </source>
</reference>
<dbReference type="PANTHER" id="PTHR39569:SF1">
    <property type="entry name" value="INORGANIC TRIPHOSPHATASE"/>
    <property type="match status" value="1"/>
</dbReference>
<dbReference type="Proteomes" id="UP000192505">
    <property type="component" value="Unassembled WGS sequence"/>
</dbReference>
<dbReference type="Gene3D" id="2.40.320.10">
    <property type="entry name" value="Hypothetical Protein Pfu-838710-001"/>
    <property type="match status" value="1"/>
</dbReference>
<dbReference type="InterPro" id="IPR007899">
    <property type="entry name" value="CHAD_dom"/>
</dbReference>
<dbReference type="SMART" id="SM01118">
    <property type="entry name" value="CYTH"/>
    <property type="match status" value="1"/>
</dbReference>
<sequence>MKPNPLPPPSPQEIELKLSLPLADPKLLSQQLSRVPVLLRRKPSHQSLHNIYYDTPDQQLRQQRAVLRLRRVGGEAAPRWLQTFKTGASDTSALSQRGEWESPVDGAALSRQALPATPWSDIDADGRLFAALAPCFVTAFERTLWLVRRRDGSVVEVALDLGQIEANCQTTPLCELELELKAGQPKALFDIAQDIARTVAVMPAHMSKAQRGFLLAQGELNQPYRAQLPPLARQTPVLRLAQQVLRSALAQFTHNLESLLVSDDPELVHQARVGWRRFKSALRLFRKFFPVAVPAPSEALLSLLEGMGELRDLDVARTATLPALADAFALGDAQRTQSWQTMMTVLTRAASQQRAKVRQTLQTPATGASLLAMVQWLEELAAHKQVMPGPGVSLRQWSKQRMQRLSQQLDDARRVANTPQQWHRVRILAKRLRYGSENLHDVLPQRLARQGVQQAAALQDSLGAARDMAHISHLVAVLDWPADVKEFLRGVVVGAGR</sequence>
<dbReference type="PROSITE" id="PS51708">
    <property type="entry name" value="CHAD"/>
    <property type="match status" value="1"/>
</dbReference>
<comment type="caution">
    <text evidence="3">The sequence shown here is derived from an EMBL/GenBank/DDBJ whole genome shotgun (WGS) entry which is preliminary data.</text>
</comment>
<dbReference type="InterPro" id="IPR038186">
    <property type="entry name" value="CHAD_dom_sf"/>
</dbReference>
<dbReference type="GO" id="GO:0050355">
    <property type="term" value="F:inorganic triphosphate phosphatase activity"/>
    <property type="evidence" value="ECO:0007669"/>
    <property type="project" value="InterPro"/>
</dbReference>
<name>A0A1W9KZU0_9BURK</name>
<accession>A0A1W9KZU0</accession>
<dbReference type="SUPFAM" id="SSF55154">
    <property type="entry name" value="CYTH-like phosphatases"/>
    <property type="match status" value="1"/>
</dbReference>
<dbReference type="InterPro" id="IPR023577">
    <property type="entry name" value="CYTH_domain"/>
</dbReference>
<evidence type="ECO:0000313" key="3">
    <source>
        <dbReference type="EMBL" id="OQW89878.1"/>
    </source>
</evidence>